<keyword evidence="6 8" id="KW-0067">ATP-binding</keyword>
<gene>
    <name evidence="8" type="primary">panC</name>
    <name evidence="9" type="ORF">A4S15_03070</name>
</gene>
<evidence type="ECO:0000256" key="2">
    <source>
        <dbReference type="ARBA" id="ARBA00009256"/>
    </source>
</evidence>
<evidence type="ECO:0000256" key="7">
    <source>
        <dbReference type="ARBA" id="ARBA00048258"/>
    </source>
</evidence>
<dbReference type="NCBIfam" id="TIGR00125">
    <property type="entry name" value="cyt_tran_rel"/>
    <property type="match status" value="1"/>
</dbReference>
<comment type="subunit">
    <text evidence="8">Homodimer.</text>
</comment>
<dbReference type="SUPFAM" id="SSF52374">
    <property type="entry name" value="Nucleotidylyl transferase"/>
    <property type="match status" value="1"/>
</dbReference>
<evidence type="ECO:0000313" key="10">
    <source>
        <dbReference type="Proteomes" id="UP000192872"/>
    </source>
</evidence>
<dbReference type="Proteomes" id="UP000192872">
    <property type="component" value="Unassembled WGS sequence"/>
</dbReference>
<dbReference type="PANTHER" id="PTHR21299:SF1">
    <property type="entry name" value="PANTOATE--BETA-ALANINE LIGASE"/>
    <property type="match status" value="1"/>
</dbReference>
<dbReference type="GO" id="GO:0005829">
    <property type="term" value="C:cytosol"/>
    <property type="evidence" value="ECO:0007669"/>
    <property type="project" value="TreeGrafter"/>
</dbReference>
<dbReference type="GO" id="GO:0004592">
    <property type="term" value="F:pantoate-beta-alanine ligase activity"/>
    <property type="evidence" value="ECO:0007669"/>
    <property type="project" value="UniProtKB-UniRule"/>
</dbReference>
<dbReference type="InterPro" id="IPR003721">
    <property type="entry name" value="Pantoate_ligase"/>
</dbReference>
<evidence type="ECO:0000256" key="5">
    <source>
        <dbReference type="ARBA" id="ARBA00022741"/>
    </source>
</evidence>
<dbReference type="InterPro" id="IPR042176">
    <property type="entry name" value="Pantoate_ligase_C"/>
</dbReference>
<evidence type="ECO:0000313" key="9">
    <source>
        <dbReference type="EMBL" id="OQW49706.1"/>
    </source>
</evidence>
<dbReference type="Gene3D" id="3.30.1300.10">
    <property type="entry name" value="Pantoate-beta-alanine ligase, C-terminal domain"/>
    <property type="match status" value="1"/>
</dbReference>
<feature type="binding site" evidence="8">
    <location>
        <begin position="153"/>
        <end position="156"/>
    </location>
    <ligand>
        <name>ATP</name>
        <dbReference type="ChEBI" id="CHEBI:30616"/>
    </ligand>
</feature>
<feature type="binding site" evidence="8">
    <location>
        <begin position="190"/>
        <end position="193"/>
    </location>
    <ligand>
        <name>ATP</name>
        <dbReference type="ChEBI" id="CHEBI:30616"/>
    </ligand>
</feature>
<feature type="binding site" evidence="8">
    <location>
        <position position="159"/>
    </location>
    <ligand>
        <name>(R)-pantoate</name>
        <dbReference type="ChEBI" id="CHEBI:15980"/>
    </ligand>
</feature>
<dbReference type="EMBL" id="LWDL01000031">
    <property type="protein sequence ID" value="OQW49706.1"/>
    <property type="molecule type" value="Genomic_DNA"/>
</dbReference>
<evidence type="ECO:0000256" key="6">
    <source>
        <dbReference type="ARBA" id="ARBA00022840"/>
    </source>
</evidence>
<dbReference type="AlphaFoldDB" id="A0A1W9HQL1"/>
<dbReference type="RefSeq" id="WP_376799925.1">
    <property type="nucleotide sequence ID" value="NZ_DBNB01000008.1"/>
</dbReference>
<protein>
    <recommendedName>
        <fullName evidence="8">Pantothenate synthetase</fullName>
        <shortName evidence="8">PS</shortName>
        <ecNumber evidence="8">6.3.2.1</ecNumber>
    </recommendedName>
    <alternativeName>
        <fullName evidence="8">Pantoate--beta-alanine ligase</fullName>
    </alternativeName>
    <alternativeName>
        <fullName evidence="8">Pantoate-activating enzyme</fullName>
    </alternativeName>
</protein>
<comment type="caution">
    <text evidence="9">The sequence shown here is derived from an EMBL/GenBank/DDBJ whole genome shotgun (WGS) entry which is preliminary data.</text>
</comment>
<dbReference type="STRING" id="1827387.A4S15_03070"/>
<feature type="active site" description="Proton donor" evidence="8">
    <location>
        <position position="43"/>
    </location>
</feature>
<feature type="binding site" evidence="8">
    <location>
        <position position="67"/>
    </location>
    <ligand>
        <name>beta-alanine</name>
        <dbReference type="ChEBI" id="CHEBI:57966"/>
    </ligand>
</feature>
<evidence type="ECO:0000256" key="3">
    <source>
        <dbReference type="ARBA" id="ARBA00022598"/>
    </source>
</evidence>
<evidence type="ECO:0000256" key="8">
    <source>
        <dbReference type="HAMAP-Rule" id="MF_00158"/>
    </source>
</evidence>
<dbReference type="NCBIfam" id="TIGR00018">
    <property type="entry name" value="panC"/>
    <property type="match status" value="1"/>
</dbReference>
<keyword evidence="5 8" id="KW-0547">Nucleotide-binding</keyword>
<comment type="catalytic activity">
    <reaction evidence="7 8">
        <text>(R)-pantoate + beta-alanine + ATP = (R)-pantothenate + AMP + diphosphate + H(+)</text>
        <dbReference type="Rhea" id="RHEA:10912"/>
        <dbReference type="ChEBI" id="CHEBI:15378"/>
        <dbReference type="ChEBI" id="CHEBI:15980"/>
        <dbReference type="ChEBI" id="CHEBI:29032"/>
        <dbReference type="ChEBI" id="CHEBI:30616"/>
        <dbReference type="ChEBI" id="CHEBI:33019"/>
        <dbReference type="ChEBI" id="CHEBI:57966"/>
        <dbReference type="ChEBI" id="CHEBI:456215"/>
        <dbReference type="EC" id="6.3.2.1"/>
    </reaction>
</comment>
<dbReference type="Pfam" id="PF02569">
    <property type="entry name" value="Pantoate_ligase"/>
    <property type="match status" value="1"/>
</dbReference>
<dbReference type="GO" id="GO:0015940">
    <property type="term" value="P:pantothenate biosynthetic process"/>
    <property type="evidence" value="ECO:0007669"/>
    <property type="project" value="UniProtKB-UniRule"/>
</dbReference>
<dbReference type="InterPro" id="IPR014729">
    <property type="entry name" value="Rossmann-like_a/b/a_fold"/>
</dbReference>
<reference evidence="9 10" key="1">
    <citation type="journal article" date="2017" name="Water Res.">
        <title>Comammox in drinking water systems.</title>
        <authorList>
            <person name="Wang Y."/>
            <person name="Ma L."/>
            <person name="Mao Y."/>
            <person name="Jiang X."/>
            <person name="Xia Y."/>
            <person name="Yu K."/>
            <person name="Li B."/>
            <person name="Zhang T."/>
        </authorList>
    </citation>
    <scope>NUCLEOTIDE SEQUENCE [LARGE SCALE GENOMIC DNA]</scope>
    <source>
        <strain evidence="9">SG_bin8</strain>
    </source>
</reference>
<dbReference type="InterPro" id="IPR004821">
    <property type="entry name" value="Cyt_trans-like"/>
</dbReference>
<feature type="binding site" evidence="8">
    <location>
        <begin position="36"/>
        <end position="43"/>
    </location>
    <ligand>
        <name>ATP</name>
        <dbReference type="ChEBI" id="CHEBI:30616"/>
    </ligand>
</feature>
<dbReference type="PANTHER" id="PTHR21299">
    <property type="entry name" value="CYTIDYLATE KINASE/PANTOATE-BETA-ALANINE LIGASE"/>
    <property type="match status" value="1"/>
</dbReference>
<comment type="similarity">
    <text evidence="2 8">Belongs to the pantothenate synthetase family.</text>
</comment>
<sequence length="283" mass="31219">MAHHRRAELLSDRAALRTRMAAWRESHQIVALVPTMGALHEGHLSLVRLVAARADRLLVSIFVNPAQFTPSEDFSAYPRTLEADREKLGTAVDAIYCPPVADIYPADFVTSISLEGPATTGLEDRFRPTHFKGVATVVAKLFLQTTPHLAVFGEKDFQQLCVIRQMVRDLELPVNVVAAPTIREVDGLAMSSRNVYLSEAERAVAPLIYHTLTQCAERLRQGDEASRVLAEGVAILEKSGFSVDYLEWRQADTLLPATTIEQPTRVLVAARIGATRLIDNIAV</sequence>
<keyword evidence="4 8" id="KW-0566">Pantothenate biosynthesis</keyword>
<dbReference type="UniPathway" id="UPA00028">
    <property type="reaction ID" value="UER00005"/>
</dbReference>
<name>A0A1W9HQL1_9HYPH</name>
<dbReference type="HAMAP" id="MF_00158">
    <property type="entry name" value="PanC"/>
    <property type="match status" value="1"/>
</dbReference>
<dbReference type="GO" id="GO:0005524">
    <property type="term" value="F:ATP binding"/>
    <property type="evidence" value="ECO:0007669"/>
    <property type="project" value="UniProtKB-KW"/>
</dbReference>
<keyword evidence="8" id="KW-0963">Cytoplasm</keyword>
<evidence type="ECO:0000256" key="1">
    <source>
        <dbReference type="ARBA" id="ARBA00004990"/>
    </source>
</evidence>
<accession>A0A1W9HQL1</accession>
<organism evidence="9 10">
    <name type="scientific">Candidatus Raskinella chloraquaticus</name>
    <dbReference type="NCBI Taxonomy" id="1951219"/>
    <lineage>
        <taxon>Bacteria</taxon>
        <taxon>Pseudomonadati</taxon>
        <taxon>Pseudomonadota</taxon>
        <taxon>Alphaproteobacteria</taxon>
        <taxon>Hyphomicrobiales</taxon>
        <taxon>Phreatobacteraceae</taxon>
        <taxon>Candidatus Raskinella</taxon>
    </lineage>
</organism>
<keyword evidence="3 8" id="KW-0436">Ligase</keyword>
<comment type="miscellaneous">
    <text evidence="8">The reaction proceeds by a bi uni uni bi ping pong mechanism.</text>
</comment>
<feature type="binding site" evidence="8">
    <location>
        <position position="67"/>
    </location>
    <ligand>
        <name>(R)-pantoate</name>
        <dbReference type="ChEBI" id="CHEBI:15980"/>
    </ligand>
</feature>
<proteinExistence type="inferred from homology"/>
<comment type="subcellular location">
    <subcellularLocation>
        <location evidence="8">Cytoplasm</location>
    </subcellularLocation>
</comment>
<dbReference type="CDD" id="cd00560">
    <property type="entry name" value="PanC"/>
    <property type="match status" value="1"/>
</dbReference>
<dbReference type="EC" id="6.3.2.1" evidence="8"/>
<dbReference type="Gene3D" id="3.40.50.620">
    <property type="entry name" value="HUPs"/>
    <property type="match status" value="1"/>
</dbReference>
<feature type="binding site" evidence="8">
    <location>
        <position position="182"/>
    </location>
    <ligand>
        <name>ATP</name>
        <dbReference type="ChEBI" id="CHEBI:30616"/>
    </ligand>
</feature>
<comment type="pathway">
    <text evidence="1 8">Cofactor biosynthesis; (R)-pantothenate biosynthesis; (R)-pantothenate from (R)-pantoate and beta-alanine: step 1/1.</text>
</comment>
<comment type="function">
    <text evidence="8">Catalyzes the condensation of pantoate with beta-alanine in an ATP-dependent reaction via a pantoyl-adenylate intermediate.</text>
</comment>
<evidence type="ECO:0000256" key="4">
    <source>
        <dbReference type="ARBA" id="ARBA00022655"/>
    </source>
</evidence>